<accession>X1S2M4</accession>
<sequence>MPEFRFHEYFYPILCPGEAIPLMVGTRIGPFVGKARVRNNKPDQARDGAIVSLGIHASW</sequence>
<reference evidence="1" key="1">
    <citation type="journal article" date="2014" name="Front. Microbiol.">
        <title>High frequency of phylogenetically diverse reductive dehalogenase-homologous genes in deep subseafloor sedimentary metagenomes.</title>
        <authorList>
            <person name="Kawai M."/>
            <person name="Futagami T."/>
            <person name="Toyoda A."/>
            <person name="Takaki Y."/>
            <person name="Nishi S."/>
            <person name="Hori S."/>
            <person name="Arai W."/>
            <person name="Tsubouchi T."/>
            <person name="Morono Y."/>
            <person name="Uchiyama I."/>
            <person name="Ito T."/>
            <person name="Fujiyama A."/>
            <person name="Inagaki F."/>
            <person name="Takami H."/>
        </authorList>
    </citation>
    <scope>NUCLEOTIDE SEQUENCE</scope>
    <source>
        <strain evidence="1">Expedition CK06-06</strain>
    </source>
</reference>
<gene>
    <name evidence="1" type="ORF">S12H4_01412</name>
</gene>
<proteinExistence type="predicted"/>
<dbReference type="EMBL" id="BARW01000280">
    <property type="protein sequence ID" value="GAI62029.1"/>
    <property type="molecule type" value="Genomic_DNA"/>
</dbReference>
<evidence type="ECO:0000313" key="1">
    <source>
        <dbReference type="EMBL" id="GAI62029.1"/>
    </source>
</evidence>
<protein>
    <submittedName>
        <fullName evidence="1">Uncharacterized protein</fullName>
    </submittedName>
</protein>
<comment type="caution">
    <text evidence="1">The sequence shown here is derived from an EMBL/GenBank/DDBJ whole genome shotgun (WGS) entry which is preliminary data.</text>
</comment>
<organism evidence="1">
    <name type="scientific">marine sediment metagenome</name>
    <dbReference type="NCBI Taxonomy" id="412755"/>
    <lineage>
        <taxon>unclassified sequences</taxon>
        <taxon>metagenomes</taxon>
        <taxon>ecological metagenomes</taxon>
    </lineage>
</organism>
<name>X1S2M4_9ZZZZ</name>
<dbReference type="AlphaFoldDB" id="X1S2M4"/>